<dbReference type="Proteomes" id="UP001231616">
    <property type="component" value="Unassembled WGS sequence"/>
</dbReference>
<dbReference type="InterPro" id="IPR021879">
    <property type="entry name" value="VC2046_fam"/>
</dbReference>
<name>A0ABT9H0A8_9GAMM</name>
<organism evidence="1 2">
    <name type="scientific">Alkalimonas collagenimarina</name>
    <dbReference type="NCBI Taxonomy" id="400390"/>
    <lineage>
        <taxon>Bacteria</taxon>
        <taxon>Pseudomonadati</taxon>
        <taxon>Pseudomonadota</taxon>
        <taxon>Gammaproteobacteria</taxon>
        <taxon>Alkalimonas</taxon>
    </lineage>
</organism>
<proteinExistence type="predicted"/>
<keyword evidence="2" id="KW-1185">Reference proteome</keyword>
<dbReference type="RefSeq" id="WP_305894006.1">
    <property type="nucleotide sequence ID" value="NZ_JAUZVZ010000014.1"/>
</dbReference>
<protein>
    <submittedName>
        <fullName evidence="1">VC2046/SO_2500 family protein</fullName>
    </submittedName>
</protein>
<dbReference type="Pfam" id="PF11993">
    <property type="entry name" value="VC2046"/>
    <property type="match status" value="1"/>
</dbReference>
<evidence type="ECO:0000313" key="1">
    <source>
        <dbReference type="EMBL" id="MDP4536742.1"/>
    </source>
</evidence>
<evidence type="ECO:0000313" key="2">
    <source>
        <dbReference type="Proteomes" id="UP001231616"/>
    </source>
</evidence>
<sequence length="158" mass="18313">MLIHEWQLGTKLSSALQQQQPADFRIWCAMLSTAVEEQAAFVLQQQHKVEQKTPLRQLFGLAESRPLDYQSDDEMHFKQLNEALQSDGFAQARLLQQLHQYPWVLHDKAKKLDARVEDNLDAHARRRYLHQSMEAVDADATQLYDVLQQLHGHNQDAA</sequence>
<gene>
    <name evidence="1" type="ORF">Q3O60_11120</name>
</gene>
<comment type="caution">
    <text evidence="1">The sequence shown here is derived from an EMBL/GenBank/DDBJ whole genome shotgun (WGS) entry which is preliminary data.</text>
</comment>
<dbReference type="EMBL" id="JAUZVZ010000014">
    <property type="protein sequence ID" value="MDP4536742.1"/>
    <property type="molecule type" value="Genomic_DNA"/>
</dbReference>
<accession>A0ABT9H0A8</accession>
<reference evidence="1 2" key="1">
    <citation type="submission" date="2023-08" db="EMBL/GenBank/DDBJ databases">
        <authorList>
            <person name="Joshi A."/>
            <person name="Thite S."/>
        </authorList>
    </citation>
    <scope>NUCLEOTIDE SEQUENCE [LARGE SCALE GENOMIC DNA]</scope>
    <source>
        <strain evidence="1 2">AC40</strain>
    </source>
</reference>